<dbReference type="GO" id="GO:0003700">
    <property type="term" value="F:DNA-binding transcription factor activity"/>
    <property type="evidence" value="ECO:0007669"/>
    <property type="project" value="InterPro"/>
</dbReference>
<dbReference type="GO" id="GO:0003677">
    <property type="term" value="F:DNA binding"/>
    <property type="evidence" value="ECO:0007669"/>
    <property type="project" value="UniProtKB-KW"/>
</dbReference>
<dbReference type="InterPro" id="IPR008920">
    <property type="entry name" value="TF_FadR/GntR_C"/>
</dbReference>
<evidence type="ECO:0000313" key="7">
    <source>
        <dbReference type="Proteomes" id="UP000463857"/>
    </source>
</evidence>
<evidence type="ECO:0000256" key="1">
    <source>
        <dbReference type="ARBA" id="ARBA00023015"/>
    </source>
</evidence>
<feature type="region of interest" description="Disordered" evidence="4">
    <location>
        <begin position="1"/>
        <end position="24"/>
    </location>
</feature>
<dbReference type="SUPFAM" id="SSF48008">
    <property type="entry name" value="GntR ligand-binding domain-like"/>
    <property type="match status" value="1"/>
</dbReference>
<dbReference type="Proteomes" id="UP000463857">
    <property type="component" value="Chromosome"/>
</dbReference>
<evidence type="ECO:0000256" key="3">
    <source>
        <dbReference type="ARBA" id="ARBA00023163"/>
    </source>
</evidence>
<organism evidence="6 7">
    <name type="scientific">Epidermidibacterium keratini</name>
    <dbReference type="NCBI Taxonomy" id="1891644"/>
    <lineage>
        <taxon>Bacteria</taxon>
        <taxon>Bacillati</taxon>
        <taxon>Actinomycetota</taxon>
        <taxon>Actinomycetes</taxon>
        <taxon>Sporichthyales</taxon>
        <taxon>Sporichthyaceae</taxon>
        <taxon>Epidermidibacterium</taxon>
    </lineage>
</organism>
<dbReference type="CDD" id="cd07377">
    <property type="entry name" value="WHTH_GntR"/>
    <property type="match status" value="1"/>
</dbReference>
<evidence type="ECO:0000313" key="6">
    <source>
        <dbReference type="EMBL" id="QHC00581.1"/>
    </source>
</evidence>
<dbReference type="InterPro" id="IPR036388">
    <property type="entry name" value="WH-like_DNA-bd_sf"/>
</dbReference>
<keyword evidence="7" id="KW-1185">Reference proteome</keyword>
<accession>A0A7L4YMR7</accession>
<dbReference type="KEGG" id="eke:EK0264_09970"/>
<evidence type="ECO:0000256" key="2">
    <source>
        <dbReference type="ARBA" id="ARBA00023125"/>
    </source>
</evidence>
<dbReference type="PANTHER" id="PTHR43537:SF5">
    <property type="entry name" value="UXU OPERON TRANSCRIPTIONAL REGULATOR"/>
    <property type="match status" value="1"/>
</dbReference>
<keyword evidence="1" id="KW-0805">Transcription regulation</keyword>
<gene>
    <name evidence="6" type="ORF">EK0264_09970</name>
</gene>
<dbReference type="AlphaFoldDB" id="A0A7L4YMR7"/>
<dbReference type="EMBL" id="CP047156">
    <property type="protein sequence ID" value="QHC00581.1"/>
    <property type="molecule type" value="Genomic_DNA"/>
</dbReference>
<feature type="domain" description="HTH gntR-type" evidence="5">
    <location>
        <begin position="24"/>
        <end position="91"/>
    </location>
</feature>
<dbReference type="InterPro" id="IPR011711">
    <property type="entry name" value="GntR_C"/>
</dbReference>
<dbReference type="Gene3D" id="1.10.10.10">
    <property type="entry name" value="Winged helix-like DNA-binding domain superfamily/Winged helix DNA-binding domain"/>
    <property type="match status" value="1"/>
</dbReference>
<dbReference type="PANTHER" id="PTHR43537">
    <property type="entry name" value="TRANSCRIPTIONAL REGULATOR, GNTR FAMILY"/>
    <property type="match status" value="1"/>
</dbReference>
<proteinExistence type="predicted"/>
<dbReference type="Gene3D" id="1.20.120.530">
    <property type="entry name" value="GntR ligand-binding domain-like"/>
    <property type="match status" value="1"/>
</dbReference>
<reference evidence="6 7" key="1">
    <citation type="journal article" date="2018" name="Int. J. Syst. Evol. Microbiol.">
        <title>Epidermidibacterium keratini gen. nov., sp. nov., a member of the family Sporichthyaceae, isolated from keratin epidermis.</title>
        <authorList>
            <person name="Lee D.G."/>
            <person name="Trujillo M.E."/>
            <person name="Kang S."/>
            <person name="Nam J.J."/>
            <person name="Kim Y.J."/>
        </authorList>
    </citation>
    <scope>NUCLEOTIDE SEQUENCE [LARGE SCALE GENOMIC DNA]</scope>
    <source>
        <strain evidence="6 7">EPI-7</strain>
    </source>
</reference>
<dbReference type="SMART" id="SM00345">
    <property type="entry name" value="HTH_GNTR"/>
    <property type="match status" value="1"/>
</dbReference>
<name>A0A7L4YMR7_9ACTN</name>
<evidence type="ECO:0000256" key="4">
    <source>
        <dbReference type="SAM" id="MobiDB-lite"/>
    </source>
</evidence>
<dbReference type="RefSeq" id="WP_159545208.1">
    <property type="nucleotide sequence ID" value="NZ_CP047156.1"/>
</dbReference>
<keyword evidence="2" id="KW-0238">DNA-binding</keyword>
<dbReference type="SMART" id="SM00895">
    <property type="entry name" value="FCD"/>
    <property type="match status" value="1"/>
</dbReference>
<dbReference type="Pfam" id="PF00392">
    <property type="entry name" value="GntR"/>
    <property type="match status" value="1"/>
</dbReference>
<keyword evidence="3" id="KW-0804">Transcription</keyword>
<dbReference type="SUPFAM" id="SSF46785">
    <property type="entry name" value="Winged helix' DNA-binding domain"/>
    <property type="match status" value="1"/>
</dbReference>
<sequence length="243" mass="26854">MHARPRPAEDPSSTPEDFAPGTDERLSPQIARWLREQIISGAFESADRLKPERIGTQVGVSATPVREALMTLTGEGLVSFTPGRGFTVKALTREDITDLMDAHAYFAAQLARRSCRLLSDAQVSELRALQGRIVREGHDGDPHLLDSLDDQFHHLINHVVPSPRLKWLYSVTFKFIPHRLFGEIEGFAEAAIEDHIMVLKGIGNRDPQATAAAMQAHWLNVSAQLIANLRRRGVLVDTSQAGA</sequence>
<dbReference type="PROSITE" id="PS50949">
    <property type="entry name" value="HTH_GNTR"/>
    <property type="match status" value="1"/>
</dbReference>
<dbReference type="OrthoDB" id="3864082at2"/>
<dbReference type="InterPro" id="IPR000524">
    <property type="entry name" value="Tscrpt_reg_HTH_GntR"/>
</dbReference>
<dbReference type="Pfam" id="PF07729">
    <property type="entry name" value="FCD"/>
    <property type="match status" value="1"/>
</dbReference>
<evidence type="ECO:0000259" key="5">
    <source>
        <dbReference type="PROSITE" id="PS50949"/>
    </source>
</evidence>
<dbReference type="InParanoid" id="A0A7L4YMR7"/>
<dbReference type="InterPro" id="IPR036390">
    <property type="entry name" value="WH_DNA-bd_sf"/>
</dbReference>
<protein>
    <submittedName>
        <fullName evidence="6">FCD domain-containing protein</fullName>
    </submittedName>
</protein>